<dbReference type="SUPFAM" id="SSF102405">
    <property type="entry name" value="MCP/YpsA-like"/>
    <property type="match status" value="1"/>
</dbReference>
<sequence>MIATDTTTAPSPHKPASVAPIVDDEHLAHGALALVCDGADPVMNAVLCVCPAEQVWETLQCDPDRSVDGILALALPNARQRKEFESDPRRTVAWRTHIRGWVNRAAGLPRSLDDLWERLTDSGALHIVIPSDRLWPQRVEDLGLSQEFPDPTCLWVRGDPACLTACAAPLAIVGSREADAYGLSMARQAAIAAAKAGHTIISGGAMGIDAAAHRAAVETAPASTIAVMAGGLNHTGPARNLGLFDDIIASGGALISEVAPDTPPMSWRFLIRNRLIAALSHTVLVAQARYRSGALNTASHAARLNRVVLAMPGDADRAGNAGCNDLIYQGKAILLPDPRNVLDMLPDSHEHHKTPSQSTNPNRRTDPHPEMGQGASSTPDGFPLPSRTADDEPLPGLFPDPDEDQIPNASANASVRSNTGSNAGANANTATHSIRPADSVSPSDSGERTLDDEIIRSVRTLRSSHRTTDIGSIQARLQRHGIAVTCRRLAVRLGALEMDGRVLRHADGTFAALE</sequence>
<feature type="domain" description="Smf/DprA SLOG" evidence="3">
    <location>
        <begin position="127"/>
        <end position="344"/>
    </location>
</feature>
<evidence type="ECO:0000256" key="1">
    <source>
        <dbReference type="ARBA" id="ARBA00006525"/>
    </source>
</evidence>
<comment type="similarity">
    <text evidence="1">Belongs to the DprA/Smf family.</text>
</comment>
<dbReference type="EMBL" id="MWWQ01000006">
    <property type="protein sequence ID" value="OZG51995.1"/>
    <property type="molecule type" value="Genomic_DNA"/>
</dbReference>
<dbReference type="AlphaFoldDB" id="A0A261EYT3"/>
<dbReference type="Gene3D" id="3.40.50.450">
    <property type="match status" value="1"/>
</dbReference>
<dbReference type="Pfam" id="PF02481">
    <property type="entry name" value="DNA_processg_A"/>
    <property type="match status" value="1"/>
</dbReference>
<comment type="caution">
    <text evidence="4">The sequence shown here is derived from an EMBL/GenBank/DDBJ whole genome shotgun (WGS) entry which is preliminary data.</text>
</comment>
<proteinExistence type="inferred from homology"/>
<reference evidence="4 5" key="1">
    <citation type="journal article" date="2017" name="BMC Genomics">
        <title>Comparative genomic and phylogenomic analyses of the Bifidobacteriaceae family.</title>
        <authorList>
            <person name="Lugli G.A."/>
            <person name="Milani C."/>
            <person name="Turroni F."/>
            <person name="Duranti S."/>
            <person name="Mancabelli L."/>
            <person name="Mangifesta M."/>
            <person name="Ferrario C."/>
            <person name="Modesto M."/>
            <person name="Mattarelli P."/>
            <person name="Jiri K."/>
            <person name="van Sinderen D."/>
            <person name="Ventura M."/>
        </authorList>
    </citation>
    <scope>NUCLEOTIDE SEQUENCE [LARGE SCALE GENOMIC DNA]</scope>
    <source>
        <strain evidence="4 5">DSM 24744</strain>
    </source>
</reference>
<evidence type="ECO:0000313" key="5">
    <source>
        <dbReference type="Proteomes" id="UP000216454"/>
    </source>
</evidence>
<name>A0A261EYT3_9BIFI</name>
<dbReference type="PANTHER" id="PTHR43022:SF1">
    <property type="entry name" value="PROTEIN SMF"/>
    <property type="match status" value="1"/>
</dbReference>
<feature type="region of interest" description="Disordered" evidence="2">
    <location>
        <begin position="339"/>
        <end position="448"/>
    </location>
</feature>
<dbReference type="RefSeq" id="WP_157847173.1">
    <property type="nucleotide sequence ID" value="NZ_MWWQ01000006.1"/>
</dbReference>
<dbReference type="OrthoDB" id="9785707at2"/>
<dbReference type="InterPro" id="IPR003488">
    <property type="entry name" value="DprA"/>
</dbReference>
<protein>
    <submittedName>
        <fullName evidence="4">DNA processing protein DprA</fullName>
    </submittedName>
</protein>
<evidence type="ECO:0000313" key="4">
    <source>
        <dbReference type="EMBL" id="OZG51995.1"/>
    </source>
</evidence>
<evidence type="ECO:0000256" key="2">
    <source>
        <dbReference type="SAM" id="MobiDB-lite"/>
    </source>
</evidence>
<organism evidence="4 5">
    <name type="scientific">Pseudoscardovia suis</name>
    <dbReference type="NCBI Taxonomy" id="987063"/>
    <lineage>
        <taxon>Bacteria</taxon>
        <taxon>Bacillati</taxon>
        <taxon>Actinomycetota</taxon>
        <taxon>Actinomycetes</taxon>
        <taxon>Bifidobacteriales</taxon>
        <taxon>Bifidobacteriaceae</taxon>
        <taxon>Pseudoscardovia</taxon>
    </lineage>
</organism>
<accession>A0A261EYT3</accession>
<dbReference type="GO" id="GO:0009294">
    <property type="term" value="P:DNA-mediated transformation"/>
    <property type="evidence" value="ECO:0007669"/>
    <property type="project" value="InterPro"/>
</dbReference>
<dbReference type="PANTHER" id="PTHR43022">
    <property type="entry name" value="PROTEIN SMF"/>
    <property type="match status" value="1"/>
</dbReference>
<feature type="compositionally biased region" description="Polar residues" evidence="2">
    <location>
        <begin position="407"/>
        <end position="416"/>
    </location>
</feature>
<dbReference type="Proteomes" id="UP000216454">
    <property type="component" value="Unassembled WGS sequence"/>
</dbReference>
<keyword evidence="5" id="KW-1185">Reference proteome</keyword>
<evidence type="ECO:0000259" key="3">
    <source>
        <dbReference type="Pfam" id="PF02481"/>
    </source>
</evidence>
<feature type="compositionally biased region" description="Low complexity" evidence="2">
    <location>
        <begin position="417"/>
        <end position="431"/>
    </location>
</feature>
<dbReference type="InterPro" id="IPR057666">
    <property type="entry name" value="DrpA_SLOG"/>
</dbReference>
<gene>
    <name evidence="4" type="ORF">PSSU_0778</name>
</gene>